<feature type="compositionally biased region" description="Acidic residues" evidence="1">
    <location>
        <begin position="593"/>
        <end position="605"/>
    </location>
</feature>
<reference evidence="3 4" key="1">
    <citation type="journal article" date="2017" name="Mol. Ecol.">
        <title>Comparative and population genomic landscape of Phellinus noxius: A hypervariable fungus causing root rot in trees.</title>
        <authorList>
            <person name="Chung C.L."/>
            <person name="Lee T.J."/>
            <person name="Akiba M."/>
            <person name="Lee H.H."/>
            <person name="Kuo T.H."/>
            <person name="Liu D."/>
            <person name="Ke H.M."/>
            <person name="Yokoi T."/>
            <person name="Roa M.B."/>
            <person name="Lu M.J."/>
            <person name="Chang Y.Y."/>
            <person name="Ann P.J."/>
            <person name="Tsai J.N."/>
            <person name="Chen C.Y."/>
            <person name="Tzean S.S."/>
            <person name="Ota Y."/>
            <person name="Hattori T."/>
            <person name="Sahashi N."/>
            <person name="Liou R.F."/>
            <person name="Kikuchi T."/>
            <person name="Tsai I.J."/>
        </authorList>
    </citation>
    <scope>NUCLEOTIDE SEQUENCE [LARGE SCALE GENOMIC DNA]</scope>
    <source>
        <strain evidence="3 4">FFPRI411160</strain>
    </source>
</reference>
<evidence type="ECO:0000313" key="3">
    <source>
        <dbReference type="EMBL" id="PAV20047.1"/>
    </source>
</evidence>
<dbReference type="STRING" id="2282107.A0A286UKB7"/>
<dbReference type="AlphaFoldDB" id="A0A286UKB7"/>
<comment type="caution">
    <text evidence="3">The sequence shown here is derived from an EMBL/GenBank/DDBJ whole genome shotgun (WGS) entry which is preliminary data.</text>
</comment>
<dbReference type="EMBL" id="NBII01000004">
    <property type="protein sequence ID" value="PAV20047.1"/>
    <property type="molecule type" value="Genomic_DNA"/>
</dbReference>
<keyword evidence="4" id="KW-1185">Reference proteome</keyword>
<organism evidence="3 4">
    <name type="scientific">Pyrrhoderma noxium</name>
    <dbReference type="NCBI Taxonomy" id="2282107"/>
    <lineage>
        <taxon>Eukaryota</taxon>
        <taxon>Fungi</taxon>
        <taxon>Dikarya</taxon>
        <taxon>Basidiomycota</taxon>
        <taxon>Agaricomycotina</taxon>
        <taxon>Agaricomycetes</taxon>
        <taxon>Hymenochaetales</taxon>
        <taxon>Hymenochaetaceae</taxon>
        <taxon>Pyrrhoderma</taxon>
    </lineage>
</organism>
<sequence>MVHLSTRFLCLASLVATAAMPSFILEADARVVDLASRHHNKEHSGLHDTKKGMERQSSSPIIPLPPSAKSKLENSRHKGNKEGHRKDDKRGVFSPDNYRDSDGYLYSGNNPDFSNHQTYFSASTRAQANSRIYSRQTLDELAQEFMQHDEDLRLEEQIYSAAVSAYHVLPSSSASASTRREIRSKSHKGKLVMDDMDLLRPERREPHHHHHHHGDHDEVIVNGSNDRVHENKRREPHHHHHHGYDHKTVVNGDNDDVHIHERRTPHHHHDHHDHDRHGKTVINGSNDHVDVHERDVEANSNYDVLSINTYIGCGERCPARFGPPHGKRDAASDDGYNIQGVPGTIDIMNVSNELKERLASLVLSTVNSTDNVSSNSTKTALEAASPFVLDASNTTQTQFFLVINEGETPPATLNETNADSSSANIKVTLRVPVFEPAEASMRSYCATFDPNPPTPAPLRMERCFTEGTTANSSFSLEHRSQTFTYSPSSGIVAPLWSFASNSATSGDVHDKQMNFELHNVIKDGALPTPVLNATQAINGTTNGTTNGTATPVPPAIPSPVGDSTHNVTLVFSPVGPAVHSVSAASDAASFEPADNDDSREDEPDDSTSNNSEVNSLSTTDLVTSSMPSSTTTDDCLSTATDSQISMSATPSDFAEMDDVMSTSGMIYSSAVAPTPTSTVDSAEIEKMYQPEADIFS</sequence>
<feature type="compositionally biased region" description="Polar residues" evidence="1">
    <location>
        <begin position="607"/>
        <end position="622"/>
    </location>
</feature>
<feature type="region of interest" description="Disordered" evidence="1">
    <location>
        <begin position="582"/>
        <end position="636"/>
    </location>
</feature>
<feature type="chain" id="PRO_5013541148" evidence="2">
    <location>
        <begin position="30"/>
        <end position="696"/>
    </location>
</feature>
<dbReference type="OrthoDB" id="3362371at2759"/>
<protein>
    <submittedName>
        <fullName evidence="3">Uncharacterized protein</fullName>
    </submittedName>
</protein>
<dbReference type="InParanoid" id="A0A286UKB7"/>
<feature type="compositionally biased region" description="Basic and acidic residues" evidence="1">
    <location>
        <begin position="42"/>
        <end position="54"/>
    </location>
</feature>
<feature type="region of interest" description="Disordered" evidence="1">
    <location>
        <begin position="39"/>
        <end position="95"/>
    </location>
</feature>
<accession>A0A286UKB7</accession>
<evidence type="ECO:0000256" key="2">
    <source>
        <dbReference type="SAM" id="SignalP"/>
    </source>
</evidence>
<feature type="compositionally biased region" description="Basic residues" evidence="1">
    <location>
        <begin position="234"/>
        <end position="244"/>
    </location>
</feature>
<feature type="signal peptide" evidence="2">
    <location>
        <begin position="1"/>
        <end position="29"/>
    </location>
</feature>
<feature type="region of interest" description="Disordered" evidence="1">
    <location>
        <begin position="228"/>
        <end position="251"/>
    </location>
</feature>
<name>A0A286UKB7_9AGAM</name>
<feature type="region of interest" description="Disordered" evidence="1">
    <location>
        <begin position="536"/>
        <end position="561"/>
    </location>
</feature>
<dbReference type="Proteomes" id="UP000217199">
    <property type="component" value="Unassembled WGS sequence"/>
</dbReference>
<evidence type="ECO:0000256" key="1">
    <source>
        <dbReference type="SAM" id="MobiDB-lite"/>
    </source>
</evidence>
<gene>
    <name evidence="3" type="ORF">PNOK_0498100</name>
</gene>
<feature type="compositionally biased region" description="Low complexity" evidence="1">
    <location>
        <begin position="536"/>
        <end position="550"/>
    </location>
</feature>
<feature type="compositionally biased region" description="Low complexity" evidence="1">
    <location>
        <begin position="623"/>
        <end position="632"/>
    </location>
</feature>
<feature type="compositionally biased region" description="Basic and acidic residues" evidence="1">
    <location>
        <begin position="70"/>
        <end position="95"/>
    </location>
</feature>
<evidence type="ECO:0000313" key="4">
    <source>
        <dbReference type="Proteomes" id="UP000217199"/>
    </source>
</evidence>
<proteinExistence type="predicted"/>
<keyword evidence="2" id="KW-0732">Signal</keyword>